<comment type="caution">
    <text evidence="1">The sequence shown here is derived from an EMBL/GenBank/DDBJ whole genome shotgun (WGS) entry which is preliminary data.</text>
</comment>
<evidence type="ECO:0000313" key="1">
    <source>
        <dbReference type="EMBL" id="KAG8013773.1"/>
    </source>
</evidence>
<evidence type="ECO:0000313" key="2">
    <source>
        <dbReference type="Proteomes" id="UP000805704"/>
    </source>
</evidence>
<reference evidence="1" key="1">
    <citation type="submission" date="2020-04" db="EMBL/GenBank/DDBJ databases">
        <title>A chromosome-scale assembly and high-density genetic map of the yellow drum (Nibea albiflora) genome.</title>
        <authorList>
            <person name="Xu D."/>
            <person name="Zhang W."/>
            <person name="Chen R."/>
            <person name="Tan P."/>
            <person name="Wang L."/>
            <person name="Song H."/>
            <person name="Tian L."/>
            <person name="Zhu Q."/>
            <person name="Wang B."/>
        </authorList>
    </citation>
    <scope>NUCLEOTIDE SEQUENCE</scope>
    <source>
        <strain evidence="1">ZJHYS-2018</strain>
    </source>
</reference>
<sequence>MSLLRLITAIYLHCKKCPVELVELVEWVRDQCPACSQTPCFVVELSELPTCCQPLLFRGEETGIVHSLSDRAFRDRRQDDRRQDDRHRRDILDSTEIPAEHIDPAAIDLTPLVNTLINTSQSVSSIKNLESGAFRRRFCYCVTNETNDLTDFTAILLDVMGNSTSYLHELFKSASILSGGRCKLNDIYVFVVVYQLVFILCCFCVSVSQRNNSDCIYICVMAGREVSELWEFDSITPLYNQTIMEGPHRAVISFLIGSSVSPTGVDEAVAMTAKITTARPPTTSRRPTTVMSQSQATADGRPQTKATEKTATMIRPITSTQPAATAPRVTTASVTTAAAPTTARPRPTRLTTTTTFSPVISPTRLTTTTTAQLTARPTARPTVALSRRPPTSNTPVEQPASSVSVLFTLCSSAIMSIEAAEPGYIVFGPDVSCLSVERLSLEKAGADGRLVLRQHDDRQRSQAAAVRPRAL</sequence>
<dbReference type="Proteomes" id="UP000805704">
    <property type="component" value="Chromosome 10"/>
</dbReference>
<gene>
    <name evidence="1" type="primary">HHLA1</name>
    <name evidence="1" type="ORF">GBF38_015914</name>
</gene>
<proteinExistence type="predicted"/>
<dbReference type="EMBL" id="CM024798">
    <property type="protein sequence ID" value="KAG8013773.1"/>
    <property type="molecule type" value="Genomic_DNA"/>
</dbReference>
<keyword evidence="2" id="KW-1185">Reference proteome</keyword>
<protein>
    <submittedName>
        <fullName evidence="1">HERV-H LTR-associating protein 1</fullName>
    </submittedName>
</protein>
<accession>A0ACB7FIC8</accession>
<organism evidence="1 2">
    <name type="scientific">Nibea albiflora</name>
    <name type="common">Yellow drum</name>
    <name type="synonym">Corvina albiflora</name>
    <dbReference type="NCBI Taxonomy" id="240163"/>
    <lineage>
        <taxon>Eukaryota</taxon>
        <taxon>Metazoa</taxon>
        <taxon>Chordata</taxon>
        <taxon>Craniata</taxon>
        <taxon>Vertebrata</taxon>
        <taxon>Euteleostomi</taxon>
        <taxon>Actinopterygii</taxon>
        <taxon>Neopterygii</taxon>
        <taxon>Teleostei</taxon>
        <taxon>Neoteleostei</taxon>
        <taxon>Acanthomorphata</taxon>
        <taxon>Eupercaria</taxon>
        <taxon>Sciaenidae</taxon>
        <taxon>Nibea</taxon>
    </lineage>
</organism>
<name>A0ACB7FIC8_NIBAL</name>